<gene>
    <name evidence="3" type="ORF">V473_07665</name>
</gene>
<comment type="caution">
    <text evidence="3">The sequence shown here is derived from an EMBL/GenBank/DDBJ whole genome shotgun (WGS) entry which is preliminary data.</text>
</comment>
<dbReference type="Pfam" id="PF13406">
    <property type="entry name" value="SLT_2"/>
    <property type="match status" value="1"/>
</dbReference>
<dbReference type="Gene3D" id="1.10.8.350">
    <property type="entry name" value="Bacterial muramidase"/>
    <property type="match status" value="1"/>
</dbReference>
<evidence type="ECO:0000256" key="1">
    <source>
        <dbReference type="SAM" id="SignalP"/>
    </source>
</evidence>
<dbReference type="PANTHER" id="PTHR30163">
    <property type="entry name" value="MEMBRANE-BOUND LYTIC MUREIN TRANSGLYCOSYLASE B"/>
    <property type="match status" value="1"/>
</dbReference>
<dbReference type="STRING" id="1420583.V473_07665"/>
<protein>
    <submittedName>
        <fullName evidence="3">Lytic transglycosylase</fullName>
    </submittedName>
</protein>
<evidence type="ECO:0000259" key="2">
    <source>
        <dbReference type="Pfam" id="PF13406"/>
    </source>
</evidence>
<dbReference type="Gene3D" id="1.10.530.10">
    <property type="match status" value="1"/>
</dbReference>
<dbReference type="GO" id="GO:0008933">
    <property type="term" value="F:peptidoglycan lytic transglycosylase activity"/>
    <property type="evidence" value="ECO:0007669"/>
    <property type="project" value="TreeGrafter"/>
</dbReference>
<dbReference type="PANTHER" id="PTHR30163:SF8">
    <property type="entry name" value="LYTIC MUREIN TRANSGLYCOSYLASE"/>
    <property type="match status" value="1"/>
</dbReference>
<dbReference type="PATRIC" id="fig|1420583.3.peg.1543"/>
<reference evidence="3 4" key="1">
    <citation type="journal article" date="2015" name="G3 (Bethesda)">
        <title>Insights into Ongoing Evolution of the Hexachlorocyclohexane Catabolic Pathway from Comparative Genomics of Ten Sphingomonadaceae Strains.</title>
        <authorList>
            <person name="Pearce S.L."/>
            <person name="Oakeshott J.G."/>
            <person name="Pandey G."/>
        </authorList>
    </citation>
    <scope>NUCLEOTIDE SEQUENCE [LARGE SCALE GENOMIC DNA]</scope>
    <source>
        <strain evidence="3 4">LL01</strain>
    </source>
</reference>
<dbReference type="InterPro" id="IPR043426">
    <property type="entry name" value="MltB-like"/>
</dbReference>
<accession>A0A0J7Y3Q5</accession>
<evidence type="ECO:0000313" key="3">
    <source>
        <dbReference type="EMBL" id="KMS58028.1"/>
    </source>
</evidence>
<sequence>MRDSLRSPVLSFLLGLATIAAGGMAVGPAQAQEGADFRAYLESLRPKARAMGISDATLDSVFPSLTINPRVVQLDQSQPGGGAYSPIPNFEPYRRQHVDAARIGRGRTVYQANRARLARIEAETGVPEEIMVAIYGHETNYGSYTGDFDLIRSLATLAHEGRRRALFEPELLATLKMLDNGVPRSRLVGSWAGATGYPQFLPSVYLRLAKDGDGDGKADIWTSEADALASIANYFVQSGWRKGQPWGVAVNVPASFNRAAVAAKTEPARCPRVFNRHSRWLTMAEWRKLGLFPANGVWPADNMLATLLEPDGPGKTAYLLTGNYRAILDYNCSNFYALSVGLLADAVKQ</sequence>
<feature type="domain" description="Transglycosylase SLT" evidence="2">
    <location>
        <begin position="37"/>
        <end position="345"/>
    </location>
</feature>
<evidence type="ECO:0000313" key="4">
    <source>
        <dbReference type="Proteomes" id="UP000052232"/>
    </source>
</evidence>
<dbReference type="InterPro" id="IPR031304">
    <property type="entry name" value="SLT_2"/>
</dbReference>
<dbReference type="InterPro" id="IPR023346">
    <property type="entry name" value="Lysozyme-like_dom_sf"/>
</dbReference>
<dbReference type="GO" id="GO:0009253">
    <property type="term" value="P:peptidoglycan catabolic process"/>
    <property type="evidence" value="ECO:0007669"/>
    <property type="project" value="TreeGrafter"/>
</dbReference>
<keyword evidence="1" id="KW-0732">Signal</keyword>
<proteinExistence type="predicted"/>
<dbReference type="Proteomes" id="UP000052232">
    <property type="component" value="Unassembled WGS sequence"/>
</dbReference>
<dbReference type="RefSeq" id="WP_066602072.1">
    <property type="nucleotide sequence ID" value="NZ_KQ130434.1"/>
</dbReference>
<feature type="chain" id="PRO_5005291847" evidence="1">
    <location>
        <begin position="32"/>
        <end position="349"/>
    </location>
</feature>
<dbReference type="NCBIfam" id="TIGR02283">
    <property type="entry name" value="MltB_2"/>
    <property type="match status" value="1"/>
</dbReference>
<keyword evidence="4" id="KW-1185">Reference proteome</keyword>
<dbReference type="EMBL" id="JACT01000001">
    <property type="protein sequence ID" value="KMS58028.1"/>
    <property type="molecule type" value="Genomic_DNA"/>
</dbReference>
<dbReference type="AlphaFoldDB" id="A0A0J7Y3Q5"/>
<dbReference type="InterPro" id="IPR011970">
    <property type="entry name" value="MltB_2"/>
</dbReference>
<organism evidence="3 4">
    <name type="scientific">Sphingobium cupriresistens LL01</name>
    <dbReference type="NCBI Taxonomy" id="1420583"/>
    <lineage>
        <taxon>Bacteria</taxon>
        <taxon>Pseudomonadati</taxon>
        <taxon>Pseudomonadota</taxon>
        <taxon>Alphaproteobacteria</taxon>
        <taxon>Sphingomonadales</taxon>
        <taxon>Sphingomonadaceae</taxon>
        <taxon>Sphingobium</taxon>
    </lineage>
</organism>
<feature type="signal peptide" evidence="1">
    <location>
        <begin position="1"/>
        <end position="31"/>
    </location>
</feature>
<name>A0A0J7Y3Q5_9SPHN</name>
<dbReference type="SUPFAM" id="SSF53955">
    <property type="entry name" value="Lysozyme-like"/>
    <property type="match status" value="1"/>
</dbReference>